<dbReference type="PANTHER" id="PTHR33318:SF30">
    <property type="entry name" value="EXPRESSED PROTEIN"/>
    <property type="match status" value="1"/>
</dbReference>
<dbReference type="InterPro" id="IPR039300">
    <property type="entry name" value="JASON"/>
</dbReference>
<proteinExistence type="predicted"/>
<evidence type="ECO:0000313" key="2">
    <source>
        <dbReference type="Proteomes" id="UP000729402"/>
    </source>
</evidence>
<keyword evidence="2" id="KW-1185">Reference proteome</keyword>
<reference evidence="1" key="2">
    <citation type="submission" date="2021-02" db="EMBL/GenBank/DDBJ databases">
        <authorList>
            <person name="Kimball J.A."/>
            <person name="Haas M.W."/>
            <person name="Macchietto M."/>
            <person name="Kono T."/>
            <person name="Duquette J."/>
            <person name="Shao M."/>
        </authorList>
    </citation>
    <scope>NUCLEOTIDE SEQUENCE</scope>
    <source>
        <tissue evidence="1">Fresh leaf tissue</tissue>
    </source>
</reference>
<dbReference type="AlphaFoldDB" id="A0A8J5TA03"/>
<gene>
    <name evidence="1" type="ORF">GUJ93_ZPchr0005g14912</name>
</gene>
<protein>
    <submittedName>
        <fullName evidence="1">Uncharacterized protein</fullName>
    </submittedName>
</protein>
<comment type="caution">
    <text evidence="1">The sequence shown here is derived from an EMBL/GenBank/DDBJ whole genome shotgun (WGS) entry which is preliminary data.</text>
</comment>
<evidence type="ECO:0000313" key="1">
    <source>
        <dbReference type="EMBL" id="KAG8069321.1"/>
    </source>
</evidence>
<dbReference type="PANTHER" id="PTHR33318">
    <property type="entry name" value="ASPARTYL/GLUTAMYL-TRNA(ASN/GLN) AMIDOTRANSFERASE SUBUNIT"/>
    <property type="match status" value="1"/>
</dbReference>
<dbReference type="GO" id="GO:0007142">
    <property type="term" value="P:male meiosis II"/>
    <property type="evidence" value="ECO:0007669"/>
    <property type="project" value="InterPro"/>
</dbReference>
<organism evidence="1 2">
    <name type="scientific">Zizania palustris</name>
    <name type="common">Northern wild rice</name>
    <dbReference type="NCBI Taxonomy" id="103762"/>
    <lineage>
        <taxon>Eukaryota</taxon>
        <taxon>Viridiplantae</taxon>
        <taxon>Streptophyta</taxon>
        <taxon>Embryophyta</taxon>
        <taxon>Tracheophyta</taxon>
        <taxon>Spermatophyta</taxon>
        <taxon>Magnoliopsida</taxon>
        <taxon>Liliopsida</taxon>
        <taxon>Poales</taxon>
        <taxon>Poaceae</taxon>
        <taxon>BOP clade</taxon>
        <taxon>Oryzoideae</taxon>
        <taxon>Oryzeae</taxon>
        <taxon>Zizaniinae</taxon>
        <taxon>Zizania</taxon>
    </lineage>
</organism>
<dbReference type="EMBL" id="JAAALK010000284">
    <property type="protein sequence ID" value="KAG8069321.1"/>
    <property type="molecule type" value="Genomic_DNA"/>
</dbReference>
<dbReference type="OrthoDB" id="1925835at2759"/>
<reference evidence="1" key="1">
    <citation type="journal article" date="2021" name="bioRxiv">
        <title>Whole Genome Assembly and Annotation of Northern Wild Rice, Zizania palustris L., Supports a Whole Genome Duplication in the Zizania Genus.</title>
        <authorList>
            <person name="Haas M."/>
            <person name="Kono T."/>
            <person name="Macchietto M."/>
            <person name="Millas R."/>
            <person name="McGilp L."/>
            <person name="Shao M."/>
            <person name="Duquette J."/>
            <person name="Hirsch C.N."/>
            <person name="Kimball J."/>
        </authorList>
    </citation>
    <scope>NUCLEOTIDE SEQUENCE</scope>
    <source>
        <tissue evidence="1">Fresh leaf tissue</tissue>
    </source>
</reference>
<dbReference type="Proteomes" id="UP000729402">
    <property type="component" value="Unassembled WGS sequence"/>
</dbReference>
<accession>A0A8J5TA03</accession>
<name>A0A8J5TA03_ZIZPA</name>
<sequence>MGYFLGCFRGGKERRRRWKHSSVQSPSGRARTTPWISPKKVAALDGYVVSATAPLLATLLELRDSTDDLCLTVVTSPEAPPLPHPTRDGNPVLSSMENLSQWKEAKSHVAPKALDKENMVDLLSEPTIPAKKKEWQVCSDYTPSTPSKQEASVDASL</sequence>